<organism evidence="4 5">
    <name type="scientific">Diaporthe eres</name>
    <name type="common">Phomopsis oblonga</name>
    <dbReference type="NCBI Taxonomy" id="83184"/>
    <lineage>
        <taxon>Eukaryota</taxon>
        <taxon>Fungi</taxon>
        <taxon>Dikarya</taxon>
        <taxon>Ascomycota</taxon>
        <taxon>Pezizomycotina</taxon>
        <taxon>Sordariomycetes</taxon>
        <taxon>Sordariomycetidae</taxon>
        <taxon>Diaporthales</taxon>
        <taxon>Diaporthaceae</taxon>
        <taxon>Diaporthe</taxon>
        <taxon>Diaporthe eres species complex</taxon>
    </lineage>
</organism>
<evidence type="ECO:0000256" key="1">
    <source>
        <dbReference type="ARBA" id="ARBA00009009"/>
    </source>
</evidence>
<dbReference type="PANTHER" id="PTHR43283:SF17">
    <property type="entry name" value="(LOVD), PUTATIVE (AFU_ORTHOLOGUE AFUA_5G00920)-RELATED"/>
    <property type="match status" value="1"/>
</dbReference>
<name>A0ABR1NWM8_DIAER</name>
<evidence type="ECO:0000313" key="5">
    <source>
        <dbReference type="Proteomes" id="UP001430848"/>
    </source>
</evidence>
<evidence type="ECO:0000259" key="3">
    <source>
        <dbReference type="Pfam" id="PF00144"/>
    </source>
</evidence>
<accession>A0ABR1NWM8</accession>
<keyword evidence="5" id="KW-1185">Reference proteome</keyword>
<dbReference type="Proteomes" id="UP001430848">
    <property type="component" value="Unassembled WGS sequence"/>
</dbReference>
<dbReference type="InterPro" id="IPR050789">
    <property type="entry name" value="Diverse_Enzym_Activities"/>
</dbReference>
<evidence type="ECO:0000313" key="4">
    <source>
        <dbReference type="EMBL" id="KAK7718124.1"/>
    </source>
</evidence>
<dbReference type="PANTHER" id="PTHR43283">
    <property type="entry name" value="BETA-LACTAMASE-RELATED"/>
    <property type="match status" value="1"/>
</dbReference>
<proteinExistence type="inferred from homology"/>
<sequence>MELDTPMRLASATKFLTTIMALQCVERGLFGLDEPIDKWLPDLAATKVLTGFEPGPAGRPITRDRHGSITLRHLLNHTAGLAYVFLHPLLEEWVSRGYLQSTERFSIESRLGPPAINEPGAEWRYGAGLDWVGRLIERATGMDLEEYLQRNVCEPLDTIDITFQLQERPDLLARRADQTYRDEEDGSLRYDDSVYFRRDGDECFGGQGAFSSPRAYMKVLHSLLKRDGLLLRPETVDLMFQPSLAAPIEQQMNELMDASPSINYAGPVPLDLRKSFGLGGILAMNDLDGETWRRKGSMTFGGSPHVLWQIDPAAGLCTLACFQLEPWNDPTCQVLMRAFERAMYAQLPTA</sequence>
<feature type="domain" description="Beta-lactamase-related" evidence="3">
    <location>
        <begin position="4"/>
        <end position="331"/>
    </location>
</feature>
<dbReference type="InterPro" id="IPR012338">
    <property type="entry name" value="Beta-lactam/transpept-like"/>
</dbReference>
<dbReference type="Gene3D" id="3.40.710.10">
    <property type="entry name" value="DD-peptidase/beta-lactamase superfamily"/>
    <property type="match status" value="1"/>
</dbReference>
<protein>
    <recommendedName>
        <fullName evidence="3">Beta-lactamase-related domain-containing protein</fullName>
    </recommendedName>
</protein>
<comment type="similarity">
    <text evidence="1">Belongs to the class-A beta-lactamase family.</text>
</comment>
<dbReference type="InterPro" id="IPR001466">
    <property type="entry name" value="Beta-lactam-related"/>
</dbReference>
<dbReference type="SUPFAM" id="SSF56601">
    <property type="entry name" value="beta-lactamase/transpeptidase-like"/>
    <property type="match status" value="1"/>
</dbReference>
<comment type="caution">
    <text evidence="4">The sequence shown here is derived from an EMBL/GenBank/DDBJ whole genome shotgun (WGS) entry which is preliminary data.</text>
</comment>
<keyword evidence="2" id="KW-0378">Hydrolase</keyword>
<dbReference type="EMBL" id="JAKNSF020000088">
    <property type="protein sequence ID" value="KAK7718124.1"/>
    <property type="molecule type" value="Genomic_DNA"/>
</dbReference>
<reference evidence="4 5" key="1">
    <citation type="submission" date="2024-02" db="EMBL/GenBank/DDBJ databases">
        <title>De novo assembly and annotation of 12 fungi associated with fruit tree decline syndrome in Ontario, Canada.</title>
        <authorList>
            <person name="Sulman M."/>
            <person name="Ellouze W."/>
            <person name="Ilyukhin E."/>
        </authorList>
    </citation>
    <scope>NUCLEOTIDE SEQUENCE [LARGE SCALE GENOMIC DNA]</scope>
    <source>
        <strain evidence="4 5">M169</strain>
    </source>
</reference>
<dbReference type="Pfam" id="PF00144">
    <property type="entry name" value="Beta-lactamase"/>
    <property type="match status" value="1"/>
</dbReference>
<evidence type="ECO:0000256" key="2">
    <source>
        <dbReference type="ARBA" id="ARBA00022801"/>
    </source>
</evidence>
<gene>
    <name evidence="4" type="ORF">SLS63_010509</name>
</gene>